<evidence type="ECO:0000259" key="2">
    <source>
        <dbReference type="Pfam" id="PF15508"/>
    </source>
</evidence>
<accession>A0A6A6V6F9</accession>
<reference evidence="3" key="1">
    <citation type="journal article" date="2020" name="Stud. Mycol.">
        <title>101 Dothideomycetes genomes: a test case for predicting lifestyles and emergence of pathogens.</title>
        <authorList>
            <person name="Haridas S."/>
            <person name="Albert R."/>
            <person name="Binder M."/>
            <person name="Bloem J."/>
            <person name="Labutti K."/>
            <person name="Salamov A."/>
            <person name="Andreopoulos B."/>
            <person name="Baker S."/>
            <person name="Barry K."/>
            <person name="Bills G."/>
            <person name="Bluhm B."/>
            <person name="Cannon C."/>
            <person name="Castanera R."/>
            <person name="Culley D."/>
            <person name="Daum C."/>
            <person name="Ezra D."/>
            <person name="Gonzalez J."/>
            <person name="Henrissat B."/>
            <person name="Kuo A."/>
            <person name="Liang C."/>
            <person name="Lipzen A."/>
            <person name="Lutzoni F."/>
            <person name="Magnuson J."/>
            <person name="Mondo S."/>
            <person name="Nolan M."/>
            <person name="Ohm R."/>
            <person name="Pangilinan J."/>
            <person name="Park H.-J."/>
            <person name="Ramirez L."/>
            <person name="Alfaro M."/>
            <person name="Sun H."/>
            <person name="Tritt A."/>
            <person name="Yoshinaga Y."/>
            <person name="Zwiers L.-H."/>
            <person name="Turgeon B."/>
            <person name="Goodwin S."/>
            <person name="Spatafora J."/>
            <person name="Crous P."/>
            <person name="Grigoriev I."/>
        </authorList>
    </citation>
    <scope>NUCLEOTIDE SEQUENCE</scope>
    <source>
        <strain evidence="3">CBS 119925</strain>
    </source>
</reference>
<dbReference type="Proteomes" id="UP000799440">
    <property type="component" value="Unassembled WGS sequence"/>
</dbReference>
<name>A0A6A6V6F9_9PLEO</name>
<dbReference type="Pfam" id="PF15508">
    <property type="entry name" value="NAAA-beta"/>
    <property type="match status" value="1"/>
</dbReference>
<evidence type="ECO:0000313" key="4">
    <source>
        <dbReference type="Proteomes" id="UP000799440"/>
    </source>
</evidence>
<evidence type="ECO:0000256" key="1">
    <source>
        <dbReference type="ARBA" id="ARBA00011891"/>
    </source>
</evidence>
<gene>
    <name evidence="3" type="ORF">M011DRAFT_468947</name>
</gene>
<dbReference type="PANTHER" id="PTHR28583:SF1">
    <property type="entry name" value="ACID CERAMIDASE"/>
    <property type="match status" value="1"/>
</dbReference>
<sequence>MAPHTRAHTARMIGAELTDIEPLLRETHSTTAIRNKHTIADPGRMYEPDTFDSNVPVYAIDLSLPPRRRYIQVTKDFLPETHCLPQLFDDILDQAGLPRKIMHFFTWVFLRRLHNHEQMEELKGIQVVTGVPLYLLVAYNVLLDLMMGCTSGAALTKDSRKYRFKMLHFRTLDWGMQPLRNVIVQFEYQQTWNGPVIARSIGYVGYVGILTAVKPGLSASLNFRPYHNDDSSLRSNLRYRIHQLLLLLGFRPSISSQLRSFFLPPSNTSQPQDVDRTSYTLIDIKQQIPQIPSTAAYLTFCDGVSVLLLEKDLDTAKCTLNHSFLAVTNHDISYEHAHGQSEHAAHVKKTFGNLGMEEVVEESVERKEWLFDRWKATCKPSGEGRHPRWYVSSARLKRLVDVFPVTNQQTHFSCVMDPVEGNFVCVRAYEEGEVGERRPGRDDLDYGMVRDWY</sequence>
<dbReference type="EC" id="3.5.1.23" evidence="1"/>
<dbReference type="OrthoDB" id="5273684at2759"/>
<keyword evidence="4" id="KW-1185">Reference proteome</keyword>
<organism evidence="3 4">
    <name type="scientific">Sporormia fimetaria CBS 119925</name>
    <dbReference type="NCBI Taxonomy" id="1340428"/>
    <lineage>
        <taxon>Eukaryota</taxon>
        <taxon>Fungi</taxon>
        <taxon>Dikarya</taxon>
        <taxon>Ascomycota</taxon>
        <taxon>Pezizomycotina</taxon>
        <taxon>Dothideomycetes</taxon>
        <taxon>Pleosporomycetidae</taxon>
        <taxon>Pleosporales</taxon>
        <taxon>Sporormiaceae</taxon>
        <taxon>Sporormia</taxon>
    </lineage>
</organism>
<proteinExistence type="predicted"/>
<protein>
    <recommendedName>
        <fullName evidence="1">ceramidase</fullName>
        <ecNumber evidence="1">3.5.1.23</ecNumber>
    </recommendedName>
</protein>
<feature type="domain" description="Acid ceramidase N-terminal" evidence="2">
    <location>
        <begin position="54"/>
        <end position="109"/>
    </location>
</feature>
<dbReference type="InterPro" id="IPR029130">
    <property type="entry name" value="Acid_ceramidase_N"/>
</dbReference>
<dbReference type="EMBL" id="MU006579">
    <property type="protein sequence ID" value="KAF2746085.1"/>
    <property type="molecule type" value="Genomic_DNA"/>
</dbReference>
<dbReference type="PANTHER" id="PTHR28583">
    <property type="entry name" value="ACID AMIDASE"/>
    <property type="match status" value="1"/>
</dbReference>
<evidence type="ECO:0000313" key="3">
    <source>
        <dbReference type="EMBL" id="KAF2746085.1"/>
    </source>
</evidence>
<dbReference type="GO" id="GO:0017040">
    <property type="term" value="F:N-acylsphingosine amidohydrolase activity"/>
    <property type="evidence" value="ECO:0007669"/>
    <property type="project" value="UniProtKB-EC"/>
</dbReference>
<dbReference type="AlphaFoldDB" id="A0A6A6V6F9"/>